<accession>A0A2R4W2D5</accession>
<dbReference type="GO" id="GO:0005524">
    <property type="term" value="F:ATP binding"/>
    <property type="evidence" value="ECO:0007669"/>
    <property type="project" value="UniProtKB-KW"/>
</dbReference>
<keyword evidence="15" id="KW-1185">Reference proteome</keyword>
<dbReference type="Pfam" id="PF00672">
    <property type="entry name" value="HAMP"/>
    <property type="match status" value="1"/>
</dbReference>
<evidence type="ECO:0000256" key="3">
    <source>
        <dbReference type="ARBA" id="ARBA00012438"/>
    </source>
</evidence>
<comment type="subcellular location">
    <subcellularLocation>
        <location evidence="2">Membrane</location>
    </subcellularLocation>
</comment>
<dbReference type="Pfam" id="PF07730">
    <property type="entry name" value="HisKA_3"/>
    <property type="match status" value="1"/>
</dbReference>
<evidence type="ECO:0000313" key="15">
    <source>
        <dbReference type="Proteomes" id="UP000244792"/>
    </source>
</evidence>
<evidence type="ECO:0000256" key="10">
    <source>
        <dbReference type="SAM" id="Coils"/>
    </source>
</evidence>
<reference evidence="14 15" key="1">
    <citation type="submission" date="2017-04" db="EMBL/GenBank/DDBJ databases">
        <title>Genomic insights into metabolism of Thermodesulfobium acidiphilum.</title>
        <authorList>
            <person name="Toshchakov S.V."/>
            <person name="Frolov E.N."/>
            <person name="Kublanov I.V."/>
            <person name="Samarov N.I."/>
            <person name="Novikov A."/>
            <person name="Lebedinsky A.V."/>
            <person name="Bonch-Osmolovskaya E.A."/>
            <person name="Chernyh N.A."/>
        </authorList>
    </citation>
    <scope>NUCLEOTIDE SEQUENCE [LARGE SCALE GENOMIC DNA]</scope>
    <source>
        <strain evidence="14 15">3127-1</strain>
    </source>
</reference>
<dbReference type="Gene3D" id="3.30.565.10">
    <property type="entry name" value="Histidine kinase-like ATPase, C-terminal domain"/>
    <property type="match status" value="1"/>
</dbReference>
<dbReference type="EC" id="2.7.13.3" evidence="3"/>
<keyword evidence="10" id="KW-0175">Coiled coil</keyword>
<evidence type="ECO:0000256" key="8">
    <source>
        <dbReference type="ARBA" id="ARBA00022840"/>
    </source>
</evidence>
<keyword evidence="11" id="KW-0472">Membrane</keyword>
<protein>
    <recommendedName>
        <fullName evidence="3">histidine kinase</fullName>
        <ecNumber evidence="3">2.7.13.3</ecNumber>
    </recommendedName>
</protein>
<evidence type="ECO:0000259" key="12">
    <source>
        <dbReference type="PROSITE" id="PS50109"/>
    </source>
</evidence>
<dbReference type="AlphaFoldDB" id="A0A2R4W2D5"/>
<dbReference type="Gene3D" id="6.10.340.10">
    <property type="match status" value="1"/>
</dbReference>
<dbReference type="EMBL" id="CP020921">
    <property type="protein sequence ID" value="AWB10977.1"/>
    <property type="molecule type" value="Genomic_DNA"/>
</dbReference>
<comment type="catalytic activity">
    <reaction evidence="1">
        <text>ATP + protein L-histidine = ADP + protein N-phospho-L-histidine.</text>
        <dbReference type="EC" id="2.7.13.3"/>
    </reaction>
</comment>
<keyword evidence="8" id="KW-0067">ATP-binding</keyword>
<dbReference type="InterPro" id="IPR005467">
    <property type="entry name" value="His_kinase_dom"/>
</dbReference>
<proteinExistence type="predicted"/>
<keyword evidence="11" id="KW-1133">Transmembrane helix</keyword>
<dbReference type="Pfam" id="PF02518">
    <property type="entry name" value="HATPase_c"/>
    <property type="match status" value="1"/>
</dbReference>
<dbReference type="CDD" id="cd16917">
    <property type="entry name" value="HATPase_UhpB-NarQ-NarX-like"/>
    <property type="match status" value="1"/>
</dbReference>
<sequence>MKISFKIAISVILPSLICTLALLLFMKYTLTQNLLENLNKRMQTTCSDIEYSIIDSIATNNSIEANRILKNIKQQNKEIVYIYIQRPFGRILASTFDDGFPTELLSLKNPNEKLVRIFKTKDNTIYDLNYPLLGGSFGTIHIGYTHNLIKDRINNFILQSLLFSFIVIVISLMFFLFLTRSIVRNINKLIYLTKRVSVGDFDTRVDIRSKDELELLAKSMNSMANDLKIHRIERLKMEERLKKEEEEKKRKELLRREISSLEKERKRISMEIHDGVMQTLASGQINLFHVINSDKIPEDLRDRLKISYNIFKDATNDLRNLTINLRPRILEEVGLKRSIETLLERAEQSNNLDVELIYDIRSKLQDYVELSLFRIIQEAINNVIKHANASFISVIVKENNDRIELTIEDNGSGFEINYEDKKYTNSFGIIDMKERAESLGGTLNIEKKEEGGTKIYASIPFKKEDFNS</sequence>
<dbReference type="GO" id="GO:0016020">
    <property type="term" value="C:membrane"/>
    <property type="evidence" value="ECO:0007669"/>
    <property type="project" value="UniProtKB-SubCell"/>
</dbReference>
<dbReference type="PANTHER" id="PTHR24421:SF10">
    <property type="entry name" value="NITRATE_NITRITE SENSOR PROTEIN NARQ"/>
    <property type="match status" value="1"/>
</dbReference>
<dbReference type="PROSITE" id="PS50885">
    <property type="entry name" value="HAMP"/>
    <property type="match status" value="1"/>
</dbReference>
<dbReference type="Gene3D" id="1.20.5.1930">
    <property type="match status" value="1"/>
</dbReference>
<dbReference type="InterPro" id="IPR003594">
    <property type="entry name" value="HATPase_dom"/>
</dbReference>
<dbReference type="SMART" id="SM00304">
    <property type="entry name" value="HAMP"/>
    <property type="match status" value="1"/>
</dbReference>
<dbReference type="InterPro" id="IPR050482">
    <property type="entry name" value="Sensor_HK_TwoCompSys"/>
</dbReference>
<dbReference type="InterPro" id="IPR036890">
    <property type="entry name" value="HATPase_C_sf"/>
</dbReference>
<keyword evidence="9" id="KW-0902">Two-component regulatory system</keyword>
<feature type="domain" description="Histidine kinase" evidence="12">
    <location>
        <begin position="372"/>
        <end position="463"/>
    </location>
</feature>
<feature type="transmembrane region" description="Helical" evidence="11">
    <location>
        <begin position="156"/>
        <end position="178"/>
    </location>
</feature>
<evidence type="ECO:0000256" key="2">
    <source>
        <dbReference type="ARBA" id="ARBA00004370"/>
    </source>
</evidence>
<dbReference type="RefSeq" id="WP_199919780.1">
    <property type="nucleotide sequence ID" value="NZ_CP020921.1"/>
</dbReference>
<dbReference type="GO" id="GO:0046983">
    <property type="term" value="F:protein dimerization activity"/>
    <property type="evidence" value="ECO:0007669"/>
    <property type="project" value="InterPro"/>
</dbReference>
<evidence type="ECO:0000259" key="13">
    <source>
        <dbReference type="PROSITE" id="PS50885"/>
    </source>
</evidence>
<dbReference type="PANTHER" id="PTHR24421">
    <property type="entry name" value="NITRATE/NITRITE SENSOR PROTEIN NARX-RELATED"/>
    <property type="match status" value="1"/>
</dbReference>
<evidence type="ECO:0000256" key="5">
    <source>
        <dbReference type="ARBA" id="ARBA00022679"/>
    </source>
</evidence>
<feature type="domain" description="HAMP" evidence="13">
    <location>
        <begin position="180"/>
        <end position="232"/>
    </location>
</feature>
<keyword evidence="5" id="KW-0808">Transferase</keyword>
<keyword evidence="6" id="KW-0547">Nucleotide-binding</keyword>
<name>A0A2R4W2D5_THEAF</name>
<feature type="coiled-coil region" evidence="10">
    <location>
        <begin position="227"/>
        <end position="271"/>
    </location>
</feature>
<dbReference type="InterPro" id="IPR003660">
    <property type="entry name" value="HAMP_dom"/>
</dbReference>
<evidence type="ECO:0000256" key="9">
    <source>
        <dbReference type="ARBA" id="ARBA00023012"/>
    </source>
</evidence>
<evidence type="ECO:0000256" key="7">
    <source>
        <dbReference type="ARBA" id="ARBA00022777"/>
    </source>
</evidence>
<dbReference type="CDD" id="cd06225">
    <property type="entry name" value="HAMP"/>
    <property type="match status" value="1"/>
</dbReference>
<evidence type="ECO:0000313" key="14">
    <source>
        <dbReference type="EMBL" id="AWB10977.1"/>
    </source>
</evidence>
<evidence type="ECO:0000256" key="11">
    <source>
        <dbReference type="SAM" id="Phobius"/>
    </source>
</evidence>
<dbReference type="SMART" id="SM00387">
    <property type="entry name" value="HATPase_c"/>
    <property type="match status" value="1"/>
</dbReference>
<dbReference type="PROSITE" id="PS50109">
    <property type="entry name" value="HIS_KIN"/>
    <property type="match status" value="1"/>
</dbReference>
<organism evidence="14 15">
    <name type="scientific">Thermodesulfobium acidiphilum</name>
    <dbReference type="NCBI Taxonomy" id="1794699"/>
    <lineage>
        <taxon>Bacteria</taxon>
        <taxon>Pseudomonadati</taxon>
        <taxon>Thermodesulfobiota</taxon>
        <taxon>Thermodesulfobiia</taxon>
        <taxon>Thermodesulfobiales</taxon>
        <taxon>Thermodesulfobiaceae</taxon>
        <taxon>Thermodesulfobium</taxon>
    </lineage>
</organism>
<dbReference type="KEGG" id="taci:TDSAC_1641"/>
<dbReference type="SUPFAM" id="SSF55874">
    <property type="entry name" value="ATPase domain of HSP90 chaperone/DNA topoisomerase II/histidine kinase"/>
    <property type="match status" value="1"/>
</dbReference>
<dbReference type="GO" id="GO:0000155">
    <property type="term" value="F:phosphorelay sensor kinase activity"/>
    <property type="evidence" value="ECO:0007669"/>
    <property type="project" value="InterPro"/>
</dbReference>
<dbReference type="InterPro" id="IPR011712">
    <property type="entry name" value="Sig_transdc_His_kin_sub3_dim/P"/>
</dbReference>
<dbReference type="Proteomes" id="UP000244792">
    <property type="component" value="Chromosome"/>
</dbReference>
<gene>
    <name evidence="14" type="ORF">TDSAC_1641</name>
</gene>
<keyword evidence="7 14" id="KW-0418">Kinase</keyword>
<keyword evidence="4" id="KW-0597">Phosphoprotein</keyword>
<evidence type="ECO:0000256" key="6">
    <source>
        <dbReference type="ARBA" id="ARBA00022741"/>
    </source>
</evidence>
<keyword evidence="11" id="KW-0812">Transmembrane</keyword>
<dbReference type="SUPFAM" id="SSF158472">
    <property type="entry name" value="HAMP domain-like"/>
    <property type="match status" value="1"/>
</dbReference>
<evidence type="ECO:0000256" key="4">
    <source>
        <dbReference type="ARBA" id="ARBA00022553"/>
    </source>
</evidence>
<evidence type="ECO:0000256" key="1">
    <source>
        <dbReference type="ARBA" id="ARBA00000085"/>
    </source>
</evidence>